<protein>
    <submittedName>
        <fullName evidence="3">Uncharacterized protein isoform X2</fullName>
    </submittedName>
</protein>
<name>A0ABM4N6B7_EQUPR</name>
<keyword evidence="2" id="KW-1185">Reference proteome</keyword>
<dbReference type="Proteomes" id="UP001652662">
    <property type="component" value="Chromosome X"/>
</dbReference>
<organism evidence="2 3">
    <name type="scientific">Equus przewalskii</name>
    <name type="common">Przewalski's horse</name>
    <name type="synonym">Equus caballus przewalskii</name>
    <dbReference type="NCBI Taxonomy" id="9798"/>
    <lineage>
        <taxon>Eukaryota</taxon>
        <taxon>Metazoa</taxon>
        <taxon>Chordata</taxon>
        <taxon>Craniata</taxon>
        <taxon>Vertebrata</taxon>
        <taxon>Euteleostomi</taxon>
        <taxon>Mammalia</taxon>
        <taxon>Eutheria</taxon>
        <taxon>Laurasiatheria</taxon>
        <taxon>Perissodactyla</taxon>
        <taxon>Equidae</taxon>
        <taxon>Equus</taxon>
    </lineage>
</organism>
<dbReference type="RefSeq" id="XP_070460490.1">
    <property type="nucleotide sequence ID" value="XM_070604389.1"/>
</dbReference>
<evidence type="ECO:0000313" key="3">
    <source>
        <dbReference type="RefSeq" id="XP_070460490.1"/>
    </source>
</evidence>
<feature type="domain" description="Ig-like" evidence="1">
    <location>
        <begin position="162"/>
        <end position="207"/>
    </location>
</feature>
<evidence type="ECO:0000313" key="2">
    <source>
        <dbReference type="Proteomes" id="UP001652662"/>
    </source>
</evidence>
<sequence length="247" mass="27690">MTTWEGGAKGTLSREAKRLTGLFKTWIVQRGFRGPFPSGMGEHGGSVSCCPQSLCWAVHPKSSLLADFYHHHPLQDLWWQSPVQVILWACTEKRVELEPTVKSRQTNVAATRRCVSWTIDFWYLSEKDPWPFLALIFELEFPQMEMGSTPCYQDQQISSAIPSISLETNFSTSPVMPGESRAIRTLPSLSCSLSGEHGHLSSKLMWLSTKFRLEASCSLAVPPRSPLFPVCIKSLVFCGVVNLLKLK</sequence>
<evidence type="ECO:0000259" key="1">
    <source>
        <dbReference type="PROSITE" id="PS50835"/>
    </source>
</evidence>
<dbReference type="InterPro" id="IPR007110">
    <property type="entry name" value="Ig-like_dom"/>
</dbReference>
<proteinExistence type="predicted"/>
<dbReference type="PROSITE" id="PS50835">
    <property type="entry name" value="IG_LIKE"/>
    <property type="match status" value="1"/>
</dbReference>
<dbReference type="GeneID" id="103545353"/>
<gene>
    <name evidence="3" type="primary">LOC103545353</name>
</gene>
<accession>A0ABM4N6B7</accession>
<reference evidence="3" key="1">
    <citation type="submission" date="2025-08" db="UniProtKB">
        <authorList>
            <consortium name="RefSeq"/>
        </authorList>
    </citation>
    <scope>IDENTIFICATION</scope>
    <source>
        <tissue evidence="3">Blood</tissue>
    </source>
</reference>